<evidence type="ECO:0000313" key="1">
    <source>
        <dbReference type="EMBL" id="PXV68193.1"/>
    </source>
</evidence>
<reference evidence="1 2" key="1">
    <citation type="submission" date="2018-03" db="EMBL/GenBank/DDBJ databases">
        <title>Genomic Encyclopedia of Archaeal and Bacterial Type Strains, Phase II (KMG-II): from individual species to whole genera.</title>
        <authorList>
            <person name="Goeker M."/>
        </authorList>
    </citation>
    <scope>NUCLEOTIDE SEQUENCE [LARGE SCALE GENOMIC DNA]</scope>
    <source>
        <strain evidence="1 2">DSM 100214</strain>
    </source>
</reference>
<protein>
    <submittedName>
        <fullName evidence="1">Uncharacterized protein</fullName>
    </submittedName>
</protein>
<name>A0A2V3PSY5_9BACT</name>
<evidence type="ECO:0000313" key="2">
    <source>
        <dbReference type="Proteomes" id="UP000247973"/>
    </source>
</evidence>
<gene>
    <name evidence="1" type="ORF">CLV62_102225</name>
</gene>
<sequence>MDRITYKKIVFLSLLIFFVYPAYSQVGIYSDTPDISTALDINSPSSSNNKGLLIPQMNTVQKTSIINPAHSLLVYDTDKNCISQNLGSELAPQWTCLTLFNRGFLYMPSINIPTVTLGSSTIDLFAVYKSQFATPEFASEGAPTSVPQFANATDLYYYVTYHNPSRITISGITANGVMSYTTIKKANYDDYINIVFVVK</sequence>
<dbReference type="EMBL" id="QICL01000002">
    <property type="protein sequence ID" value="PXV68193.1"/>
    <property type="molecule type" value="Genomic_DNA"/>
</dbReference>
<dbReference type="AlphaFoldDB" id="A0A2V3PSY5"/>
<proteinExistence type="predicted"/>
<accession>A0A2V3PSY5</accession>
<keyword evidence="2" id="KW-1185">Reference proteome</keyword>
<dbReference type="Proteomes" id="UP000247973">
    <property type="component" value="Unassembled WGS sequence"/>
</dbReference>
<comment type="caution">
    <text evidence="1">The sequence shown here is derived from an EMBL/GenBank/DDBJ whole genome shotgun (WGS) entry which is preliminary data.</text>
</comment>
<dbReference type="RefSeq" id="WP_110309472.1">
    <property type="nucleotide sequence ID" value="NZ_QICL01000002.1"/>
</dbReference>
<dbReference type="OrthoDB" id="997002at2"/>
<organism evidence="1 2">
    <name type="scientific">Dysgonomonas alginatilytica</name>
    <dbReference type="NCBI Taxonomy" id="1605892"/>
    <lineage>
        <taxon>Bacteria</taxon>
        <taxon>Pseudomonadati</taxon>
        <taxon>Bacteroidota</taxon>
        <taxon>Bacteroidia</taxon>
        <taxon>Bacteroidales</taxon>
        <taxon>Dysgonomonadaceae</taxon>
        <taxon>Dysgonomonas</taxon>
    </lineage>
</organism>